<dbReference type="AlphaFoldDB" id="A0A1A2XYT3"/>
<dbReference type="PANTHER" id="PTHR23070">
    <property type="entry name" value="BCS1 AAA-TYPE ATPASE"/>
    <property type="match status" value="1"/>
</dbReference>
<dbReference type="InterPro" id="IPR045969">
    <property type="entry name" value="DUF5925"/>
</dbReference>
<dbReference type="GO" id="GO:0016887">
    <property type="term" value="F:ATP hydrolysis activity"/>
    <property type="evidence" value="ECO:0007669"/>
    <property type="project" value="InterPro"/>
</dbReference>
<comment type="caution">
    <text evidence="3">The sequence shown here is derived from an EMBL/GenBank/DDBJ whole genome shotgun (WGS) entry which is preliminary data.</text>
</comment>
<dbReference type="InterPro" id="IPR050747">
    <property type="entry name" value="Mitochondrial_chaperone_BCS1"/>
</dbReference>
<dbReference type="Gene3D" id="3.40.50.300">
    <property type="entry name" value="P-loop containing nucleotide triphosphate hydrolases"/>
    <property type="match status" value="1"/>
</dbReference>
<name>A0A1A2XYT3_MYCSD</name>
<dbReference type="EMBL" id="LZKG01000065">
    <property type="protein sequence ID" value="OBI30919.1"/>
    <property type="molecule type" value="Genomic_DNA"/>
</dbReference>
<sequence length="365" mass="40189">MTGTITPAVPVHGVHHEIRGFDGHIQTMEAAFHTNVLDGTQPFVRAVTVTRATESTLQLPPDLLVERRWRLPRSTHVLARTADASVLLEFRDQSVSVKVSADRMERADEIAEAFVAQKGTPRSSETVTLKMVASTDIGVRTRRNDIEAPAWEDIARNYPADVERRLADLVGLDGPGSRGRLVLWHGPPGTGKSTALRALARKWRSWCDTVYVVDPEQMFRNAGYLLEVLSGEPSERENTPRWQLIIAEDTDEYLRVTARQDAGAALGRLLNVTDGILGQGMRTIILLTTNEDISKLHPALTRPGRCLAEVGFQKFTVAQARAWLPADAPAPTAPSSLAELYERLGTNSRISTAPTQEPSNTGMYL</sequence>
<dbReference type="Proteomes" id="UP000093943">
    <property type="component" value="Unassembled WGS sequence"/>
</dbReference>
<protein>
    <recommendedName>
        <fullName evidence="2">AAA+ ATPase domain-containing protein</fullName>
    </recommendedName>
</protein>
<evidence type="ECO:0000259" key="2">
    <source>
        <dbReference type="SMART" id="SM00382"/>
    </source>
</evidence>
<dbReference type="OrthoDB" id="9806903at2"/>
<evidence type="ECO:0000313" key="3">
    <source>
        <dbReference type="EMBL" id="OBI30919.1"/>
    </source>
</evidence>
<dbReference type="RefSeq" id="WP_064921118.1">
    <property type="nucleotide sequence ID" value="NZ_LZJK01000054.1"/>
</dbReference>
<dbReference type="Pfam" id="PF19347">
    <property type="entry name" value="DUF5925"/>
    <property type="match status" value="1"/>
</dbReference>
<dbReference type="InterPro" id="IPR027417">
    <property type="entry name" value="P-loop_NTPase"/>
</dbReference>
<feature type="domain" description="AAA+ ATPase" evidence="2">
    <location>
        <begin position="178"/>
        <end position="312"/>
    </location>
</feature>
<dbReference type="SMART" id="SM00382">
    <property type="entry name" value="AAA"/>
    <property type="match status" value="1"/>
</dbReference>
<gene>
    <name evidence="3" type="ORF">A5710_19220</name>
</gene>
<accession>A0A1A2XYT3</accession>
<proteinExistence type="inferred from homology"/>
<dbReference type="SUPFAM" id="SSF52540">
    <property type="entry name" value="P-loop containing nucleoside triphosphate hydrolases"/>
    <property type="match status" value="1"/>
</dbReference>
<dbReference type="InterPro" id="IPR003593">
    <property type="entry name" value="AAA+_ATPase"/>
</dbReference>
<organism evidence="3 4">
    <name type="scientific">Mycolicibacter sinensis (strain JDM601)</name>
    <name type="common">Mycobacterium sinense</name>
    <dbReference type="NCBI Taxonomy" id="875328"/>
    <lineage>
        <taxon>Bacteria</taxon>
        <taxon>Bacillati</taxon>
        <taxon>Actinomycetota</taxon>
        <taxon>Actinomycetes</taxon>
        <taxon>Mycobacteriales</taxon>
        <taxon>Mycobacteriaceae</taxon>
        <taxon>Mycolicibacter</taxon>
    </lineage>
</organism>
<dbReference type="GO" id="GO:0005524">
    <property type="term" value="F:ATP binding"/>
    <property type="evidence" value="ECO:0007669"/>
    <property type="project" value="InterPro"/>
</dbReference>
<evidence type="ECO:0000256" key="1">
    <source>
        <dbReference type="ARBA" id="ARBA00007448"/>
    </source>
</evidence>
<evidence type="ECO:0000313" key="4">
    <source>
        <dbReference type="Proteomes" id="UP000093943"/>
    </source>
</evidence>
<dbReference type="Pfam" id="PF00004">
    <property type="entry name" value="AAA"/>
    <property type="match status" value="1"/>
</dbReference>
<reference evidence="4" key="1">
    <citation type="submission" date="2016-06" db="EMBL/GenBank/DDBJ databases">
        <authorList>
            <person name="Sutton G."/>
            <person name="Brinkac L."/>
            <person name="Sanka R."/>
            <person name="Adams M."/>
            <person name="Lau E."/>
            <person name="Sam S."/>
            <person name="Sreng N."/>
            <person name="Him V."/>
            <person name="Kerleguer A."/>
            <person name="Cheng S."/>
        </authorList>
    </citation>
    <scope>NUCLEOTIDE SEQUENCE [LARGE SCALE GENOMIC DNA]</scope>
    <source>
        <strain evidence="4">E1876</strain>
    </source>
</reference>
<dbReference type="InterPro" id="IPR003959">
    <property type="entry name" value="ATPase_AAA_core"/>
</dbReference>
<comment type="similarity">
    <text evidence="1">Belongs to the AAA ATPase family. BCS1 subfamily.</text>
</comment>